<feature type="region of interest" description="Disordered" evidence="1">
    <location>
        <begin position="388"/>
        <end position="408"/>
    </location>
</feature>
<dbReference type="InterPro" id="IPR015216">
    <property type="entry name" value="SANTA"/>
</dbReference>
<feature type="compositionally biased region" description="Basic and acidic residues" evidence="1">
    <location>
        <begin position="393"/>
        <end position="406"/>
    </location>
</feature>
<dbReference type="CTD" id="55320"/>
<dbReference type="Pfam" id="PF09133">
    <property type="entry name" value="SANTA"/>
    <property type="match status" value="1"/>
</dbReference>
<feature type="compositionally biased region" description="Basic and acidic residues" evidence="1">
    <location>
        <begin position="758"/>
        <end position="769"/>
    </location>
</feature>
<feature type="region of interest" description="Disordered" evidence="1">
    <location>
        <begin position="354"/>
        <end position="376"/>
    </location>
</feature>
<feature type="compositionally biased region" description="Basic and acidic residues" evidence="1">
    <location>
        <begin position="509"/>
        <end position="532"/>
    </location>
</feature>
<keyword evidence="3" id="KW-1185">Reference proteome</keyword>
<protein>
    <submittedName>
        <fullName evidence="4">Mis18-binding protein 1 isoform X1</fullName>
    </submittedName>
</protein>
<reference evidence="4" key="1">
    <citation type="submission" date="2025-08" db="UniProtKB">
        <authorList>
            <consortium name="RefSeq"/>
        </authorList>
    </citation>
    <scope>IDENTIFICATION</scope>
    <source>
        <tissue evidence="4">Muscle</tissue>
    </source>
</reference>
<feature type="region of interest" description="Disordered" evidence="1">
    <location>
        <begin position="504"/>
        <end position="532"/>
    </location>
</feature>
<feature type="compositionally biased region" description="Polar residues" evidence="1">
    <location>
        <begin position="423"/>
        <end position="439"/>
    </location>
</feature>
<dbReference type="InterPro" id="IPR039110">
    <property type="entry name" value="KNL2-like"/>
</dbReference>
<gene>
    <name evidence="4" type="primary">MIS18BP1</name>
</gene>
<dbReference type="Gene3D" id="1.10.10.60">
    <property type="entry name" value="Homeodomain-like"/>
    <property type="match status" value="1"/>
</dbReference>
<organism evidence="3 4">
    <name type="scientific">Pipra filicauda</name>
    <name type="common">Wire-tailed manakin</name>
    <dbReference type="NCBI Taxonomy" id="649802"/>
    <lineage>
        <taxon>Eukaryota</taxon>
        <taxon>Metazoa</taxon>
        <taxon>Chordata</taxon>
        <taxon>Craniata</taxon>
        <taxon>Vertebrata</taxon>
        <taxon>Euteleostomi</taxon>
        <taxon>Archelosauria</taxon>
        <taxon>Archosauria</taxon>
        <taxon>Dinosauria</taxon>
        <taxon>Saurischia</taxon>
        <taxon>Theropoda</taxon>
        <taxon>Coelurosauria</taxon>
        <taxon>Aves</taxon>
        <taxon>Neognathae</taxon>
        <taxon>Neoaves</taxon>
        <taxon>Telluraves</taxon>
        <taxon>Australaves</taxon>
        <taxon>Passeriformes</taxon>
        <taxon>Pipridae</taxon>
        <taxon>Pipra</taxon>
    </lineage>
</organism>
<feature type="region of interest" description="Disordered" evidence="1">
    <location>
        <begin position="279"/>
        <end position="340"/>
    </location>
</feature>
<feature type="region of interest" description="Disordered" evidence="1">
    <location>
        <begin position="743"/>
        <end position="1178"/>
    </location>
</feature>
<feature type="region of interest" description="Disordered" evidence="1">
    <location>
        <begin position="631"/>
        <end position="706"/>
    </location>
</feature>
<feature type="compositionally biased region" description="Acidic residues" evidence="1">
    <location>
        <begin position="642"/>
        <end position="656"/>
    </location>
</feature>
<proteinExistence type="predicted"/>
<feature type="compositionally biased region" description="Polar residues" evidence="1">
    <location>
        <begin position="681"/>
        <end position="703"/>
    </location>
</feature>
<dbReference type="RefSeq" id="XP_039245293.1">
    <property type="nucleotide sequence ID" value="XM_039389359.1"/>
</dbReference>
<feature type="compositionally biased region" description="Low complexity" evidence="1">
    <location>
        <begin position="1146"/>
        <end position="1157"/>
    </location>
</feature>
<evidence type="ECO:0000259" key="2">
    <source>
        <dbReference type="PROSITE" id="PS50090"/>
    </source>
</evidence>
<dbReference type="InterPro" id="IPR009057">
    <property type="entry name" value="Homeodomain-like_sf"/>
</dbReference>
<dbReference type="PANTHER" id="PTHR16124">
    <property type="entry name" value="MIS18-BINDING PROTEIN 1"/>
    <property type="match status" value="1"/>
</dbReference>
<dbReference type="SMART" id="SM00717">
    <property type="entry name" value="SANT"/>
    <property type="match status" value="1"/>
</dbReference>
<feature type="compositionally biased region" description="Polar residues" evidence="1">
    <location>
        <begin position="937"/>
        <end position="958"/>
    </location>
</feature>
<feature type="compositionally biased region" description="Basic and acidic residues" evidence="1">
    <location>
        <begin position="1124"/>
        <end position="1145"/>
    </location>
</feature>
<dbReference type="Pfam" id="PF00249">
    <property type="entry name" value="Myb_DNA-binding"/>
    <property type="match status" value="1"/>
</dbReference>
<feature type="compositionally biased region" description="Basic and acidic residues" evidence="1">
    <location>
        <begin position="776"/>
        <end position="929"/>
    </location>
</feature>
<feature type="compositionally biased region" description="Low complexity" evidence="1">
    <location>
        <begin position="15"/>
        <end position="25"/>
    </location>
</feature>
<feature type="domain" description="Myb-like" evidence="2">
    <location>
        <begin position="1181"/>
        <end position="1223"/>
    </location>
</feature>
<dbReference type="SUPFAM" id="SSF46689">
    <property type="entry name" value="Homeodomain-like"/>
    <property type="match status" value="1"/>
</dbReference>
<feature type="compositionally biased region" description="Polar residues" evidence="1">
    <location>
        <begin position="179"/>
        <end position="213"/>
    </location>
</feature>
<evidence type="ECO:0000313" key="4">
    <source>
        <dbReference type="RefSeq" id="XP_039245293.1"/>
    </source>
</evidence>
<feature type="compositionally biased region" description="Basic and acidic residues" evidence="1">
    <location>
        <begin position="440"/>
        <end position="468"/>
    </location>
</feature>
<feature type="region of interest" description="Disordered" evidence="1">
    <location>
        <begin position="1"/>
        <end position="124"/>
    </location>
</feature>
<dbReference type="GeneID" id="113988954"/>
<name>A0A7R5L392_9PASS</name>
<feature type="compositionally biased region" description="Polar residues" evidence="1">
    <location>
        <begin position="1084"/>
        <end position="1095"/>
    </location>
</feature>
<feature type="compositionally biased region" description="Basic and acidic residues" evidence="1">
    <location>
        <begin position="1003"/>
        <end position="1014"/>
    </location>
</feature>
<dbReference type="GO" id="GO:0000775">
    <property type="term" value="C:chromosome, centromeric region"/>
    <property type="evidence" value="ECO:0007669"/>
    <property type="project" value="TreeGrafter"/>
</dbReference>
<dbReference type="PANTHER" id="PTHR16124:SF3">
    <property type="entry name" value="MIS18-BINDING PROTEIN 1"/>
    <property type="match status" value="1"/>
</dbReference>
<feature type="compositionally biased region" description="Basic residues" evidence="1">
    <location>
        <begin position="1"/>
        <end position="10"/>
    </location>
</feature>
<dbReference type="PROSITE" id="PS50090">
    <property type="entry name" value="MYB_LIKE"/>
    <property type="match status" value="1"/>
</dbReference>
<feature type="region of interest" description="Disordered" evidence="1">
    <location>
        <begin position="422"/>
        <end position="473"/>
    </location>
</feature>
<feature type="compositionally biased region" description="Basic residues" evidence="1">
    <location>
        <begin position="745"/>
        <end position="757"/>
    </location>
</feature>
<dbReference type="InterPro" id="IPR001005">
    <property type="entry name" value="SANT/Myb"/>
</dbReference>
<evidence type="ECO:0000313" key="3">
    <source>
        <dbReference type="Proteomes" id="UP000504627"/>
    </source>
</evidence>
<dbReference type="Proteomes" id="UP000504627">
    <property type="component" value="Unplaced"/>
</dbReference>
<evidence type="ECO:0000256" key="1">
    <source>
        <dbReference type="SAM" id="MobiDB-lite"/>
    </source>
</evidence>
<dbReference type="InParanoid" id="A0A7R5L392"/>
<feature type="compositionally biased region" description="Basic and acidic residues" evidence="1">
    <location>
        <begin position="354"/>
        <end position="364"/>
    </location>
</feature>
<accession>A0A7R5L392</accession>
<feature type="region of interest" description="Disordered" evidence="1">
    <location>
        <begin position="179"/>
        <end position="248"/>
    </location>
</feature>
<dbReference type="CDD" id="cd00167">
    <property type="entry name" value="SANT"/>
    <property type="match status" value="1"/>
</dbReference>
<sequence>MIAASGRRRARGEPPVRSVPLSSVPAGTLTPLKELLQAQAPVPAGQGPPPAGPWRGARDVPHGRAGPAAERPLKRRAPEPPGQETPAKIFQRMKERAERQRGRGGGTDGILTRGTGQGRTGPDGIFLTPSTGQGRARHSRATEGILLTPSTGQSQGTDGILAPSTGQSRGTIDVILTPSTGQNQGTDGILSPSTGQGQGTNTNRILTRSTGHSRATDGILTPSTGQSQGTNTDRILTRGTGQNQGTDRILTRSTGHSRATDRILTSSTGQGRGTIDVILTPGTGQSQGTDGTLTRSTGHSRATDVILTPGTGQGRGTARPGHGSVFPRVPRAPPTAEPPVLETPQKFFLRIKEKLQQQQQHKDPTPSNPIQQNVPPSTAMEKPLVRAACAEQPRAEPPEEVDTNKEDDVDIFLVEPIDADGEMSQSAGTSFLNVNSTPSKNEDQVTEKRGNGGAKHTELHQDRRELQPSKKQAALGVEETVESNSPKPSQCFCSIMLSSPTVHIPKKQKLTERPEDPLDKRHTDQPAGKADKEKSICLSSWRIKVMEGNTAISLEGKRQDMKGLLWHSNAITERVAHNQLRTSSGSLYLLQGKIDSATMRREGFPYRFIKRFTFGFSRRWKEYVQEFLEERRRKDRKQNSGVDEESDTVVEGDVLETAEGSKKKPGMRNTTYEVLPRNDENTYTTPRHSSQGKDSSRVCTRSGRQVRPPMNFWCGQRAFVDQNLNVTLEEGGVDYLSLMLSSEKSHKKTSFISKKNKPKEVMKTTEELPKSQNKGKSRERGASSKRESEPAGSRERGASSKGESKPAGSREKGASSKRESEPAGSRERGASSKWESEPAGSRERGASSKRESEPAGSREKGASSKRESKPAGSREKGASSKRESKPAGSRERGASSKRESEPAGSRERGASSKRESKPAGSREARRFLSEEEESDSATRGTKTKSQPPARVPSSNSKVPNRRSPRILGMAKEKRGADAAELPGYEQASKYSLRSARKPFPAKHFTEESSGKDEGEGSSDDDTPLLIRRKNKSVSKPGPQNCRSRSDSDRSQDGANKAWGEPRTGKASRNVPVRLSGTSDESELTTEGNTPASGSRDSLLPGEAVRTRSRTNPPRCWLDFDSEPETSKEELPTKDRNAKVPGKKPEAGAPSTAKSAAARSREPERAKQQKPLELFPRAADGWSEKELQKLYRAIAALPKHRSGFWQEVAMAVGTRSAEECHSKYLHEQEAKGSKPQAKKAKAGKPEQKDKKELVISARVGTLKRKQQIREFLEHLPKDNHDDVFTTTPFQNRRVKLPPLRNDDPEDFSLGELSLSPSSAVFPLAKTPQCEHISPGMLAPVNRKELDRHVFRMQKHTQGSRGTWDKVQKKSVMLLPSSTAPCHLSQGPAGDTSLGWRAGTLPSFLPNPGVWSLLLWRKVPFVRKELLVVRIKATASGRDL</sequence>
<feature type="region of interest" description="Disordered" evidence="1">
    <location>
        <begin position="1225"/>
        <end position="1248"/>
    </location>
</feature>
<feature type="compositionally biased region" description="Polar residues" evidence="1">
    <location>
        <begin position="282"/>
        <end position="300"/>
    </location>
</feature>
<feature type="compositionally biased region" description="Basic and acidic residues" evidence="1">
    <location>
        <begin position="92"/>
        <end position="101"/>
    </location>
</feature>
<feature type="compositionally biased region" description="Polar residues" evidence="1">
    <location>
        <begin position="221"/>
        <end position="248"/>
    </location>
</feature>